<evidence type="ECO:0000313" key="11">
    <source>
        <dbReference type="Proteomes" id="UP000094501"/>
    </source>
</evidence>
<dbReference type="STRING" id="1774968.AUC68_03795"/>
<dbReference type="Pfam" id="PF13193">
    <property type="entry name" value="AMP-binding_C"/>
    <property type="match status" value="1"/>
</dbReference>
<dbReference type="SUPFAM" id="SSF56801">
    <property type="entry name" value="Acetyl-CoA synthetase-like"/>
    <property type="match status" value="1"/>
</dbReference>
<evidence type="ECO:0000256" key="7">
    <source>
        <dbReference type="ARBA" id="ARBA00067668"/>
    </source>
</evidence>
<dbReference type="OrthoDB" id="9803968at2"/>
<dbReference type="InterPro" id="IPR000873">
    <property type="entry name" value="AMP-dep_synth/lig_dom"/>
</dbReference>
<dbReference type="InterPro" id="IPR020845">
    <property type="entry name" value="AMP-binding_CS"/>
</dbReference>
<evidence type="ECO:0000256" key="5">
    <source>
        <dbReference type="ARBA" id="ARBA00051915"/>
    </source>
</evidence>
<dbReference type="InterPro" id="IPR045851">
    <property type="entry name" value="AMP-bd_C_sf"/>
</dbReference>
<dbReference type="AlphaFoldDB" id="A0A1E3W070"/>
<evidence type="ECO:0000256" key="6">
    <source>
        <dbReference type="ARBA" id="ARBA00066616"/>
    </source>
</evidence>
<keyword evidence="3" id="KW-0276">Fatty acid metabolism</keyword>
<evidence type="ECO:0000259" key="8">
    <source>
        <dbReference type="Pfam" id="PF00501"/>
    </source>
</evidence>
<organism evidence="10 11">
    <name type="scientific">Methyloceanibacter methanicus</name>
    <dbReference type="NCBI Taxonomy" id="1774968"/>
    <lineage>
        <taxon>Bacteria</taxon>
        <taxon>Pseudomonadati</taxon>
        <taxon>Pseudomonadota</taxon>
        <taxon>Alphaproteobacteria</taxon>
        <taxon>Hyphomicrobiales</taxon>
        <taxon>Hyphomicrobiaceae</taxon>
        <taxon>Methyloceanibacter</taxon>
    </lineage>
</organism>
<dbReference type="EC" id="6.2.1.44" evidence="6"/>
<dbReference type="Pfam" id="PF00501">
    <property type="entry name" value="AMP-binding"/>
    <property type="match status" value="1"/>
</dbReference>
<dbReference type="NCBIfam" id="NF006020">
    <property type="entry name" value="PRK08162.1"/>
    <property type="match status" value="1"/>
</dbReference>
<feature type="domain" description="AMP-binding enzyme C-terminal" evidence="9">
    <location>
        <begin position="454"/>
        <end position="528"/>
    </location>
</feature>
<name>A0A1E3W070_9HYPH</name>
<sequence length="541" mass="59262">MTNPYDAGLGKTPANYQPLTPLVFLERAAAVYPDHTAIIHGTAHISYETFYKRARQLASALAARGIGVGDTVSVILSNTPSMLEAHYGVPMTGAVLHSINTRLDAANIAFMLDHAETKILIADTEFGPVMKEALSLAKVKPLIIDYEDTELGVPGTRLGDLDYEAFVAEGDAHFAWAMPSDEWNAISLNYTSGTTGNPKGVVYHHRGAAMMCYGNTIATGMGQHPVYLWTLPMFHCNGWCFPWSLSMVAGTHVCLRAVRGKAMYDAIADHKVTHLSGAPFVMSALLTAPEEDKRDFDHTVAFNHAAAPPPAAVMAQMEEAGFELTHLYGLTETYGPATLNAWRGAWDGLSHEDRLKKRIRQGVRYHTLEDLTVMDPETMEKTPADGETIGEVMFRGNIVMKGYLKNETATNEAFAGGWFHSGDLGVMHSDGYIQIKDRSKDIIISGGENISSIEVEDTLYKHPDVASAAVVAKPDPKWGETPCAFVELKPGAKADAKDLIAWCREHLAHFKCPHYVVFVDLPKTSTGKIQKFKLRELAKEV</sequence>
<evidence type="ECO:0000256" key="4">
    <source>
        <dbReference type="ARBA" id="ARBA00023098"/>
    </source>
</evidence>
<proteinExistence type="inferred from homology"/>
<comment type="catalytic activity">
    <reaction evidence="5">
        <text>3-(methylsulfanyl)propanoate + ATP + CoA = 3-(methylsulfanyl)propanoyl-CoA + AMP + diphosphate</text>
        <dbReference type="Rhea" id="RHEA:43052"/>
        <dbReference type="ChEBI" id="CHEBI:30616"/>
        <dbReference type="ChEBI" id="CHEBI:33019"/>
        <dbReference type="ChEBI" id="CHEBI:49016"/>
        <dbReference type="ChEBI" id="CHEBI:57287"/>
        <dbReference type="ChEBI" id="CHEBI:82815"/>
        <dbReference type="ChEBI" id="CHEBI:456215"/>
        <dbReference type="EC" id="6.2.1.44"/>
    </reaction>
    <physiologicalReaction direction="left-to-right" evidence="5">
        <dbReference type="Rhea" id="RHEA:43053"/>
    </physiologicalReaction>
</comment>
<dbReference type="Gene3D" id="3.40.50.12780">
    <property type="entry name" value="N-terminal domain of ligase-like"/>
    <property type="match status" value="1"/>
</dbReference>
<accession>A0A1E3W070</accession>
<evidence type="ECO:0000313" key="10">
    <source>
        <dbReference type="EMBL" id="ODR99159.1"/>
    </source>
</evidence>
<dbReference type="PANTHER" id="PTHR43859:SF4">
    <property type="entry name" value="BUTANOATE--COA LIGASE AAE1-RELATED"/>
    <property type="match status" value="1"/>
</dbReference>
<keyword evidence="2" id="KW-0436">Ligase</keyword>
<dbReference type="GO" id="GO:0016874">
    <property type="term" value="F:ligase activity"/>
    <property type="evidence" value="ECO:0007669"/>
    <property type="project" value="UniProtKB-KW"/>
</dbReference>
<gene>
    <name evidence="10" type="ORF">AUC68_03795</name>
</gene>
<evidence type="ECO:0000256" key="3">
    <source>
        <dbReference type="ARBA" id="ARBA00022832"/>
    </source>
</evidence>
<dbReference type="CDD" id="cd12118">
    <property type="entry name" value="ttLC_FACS_AEE21_like"/>
    <property type="match status" value="1"/>
</dbReference>
<dbReference type="Gene3D" id="3.30.300.30">
    <property type="match status" value="1"/>
</dbReference>
<keyword evidence="11" id="KW-1185">Reference proteome</keyword>
<dbReference type="PANTHER" id="PTHR43859">
    <property type="entry name" value="ACYL-ACTIVATING ENZYME"/>
    <property type="match status" value="1"/>
</dbReference>
<evidence type="ECO:0000259" key="9">
    <source>
        <dbReference type="Pfam" id="PF13193"/>
    </source>
</evidence>
<evidence type="ECO:0000256" key="2">
    <source>
        <dbReference type="ARBA" id="ARBA00022598"/>
    </source>
</evidence>
<comment type="caution">
    <text evidence="10">The sequence shown here is derived from an EMBL/GenBank/DDBJ whole genome shotgun (WGS) entry which is preliminary data.</text>
</comment>
<comment type="similarity">
    <text evidence="1">Belongs to the ATP-dependent AMP-binding enzyme family.</text>
</comment>
<feature type="domain" description="AMP-dependent synthetase/ligase" evidence="8">
    <location>
        <begin position="25"/>
        <end position="404"/>
    </location>
</feature>
<keyword evidence="4" id="KW-0443">Lipid metabolism</keyword>
<reference evidence="10 11" key="1">
    <citation type="journal article" date="2016" name="Environ. Microbiol.">
        <title>New Methyloceanibacter diversity from North Sea sediments includes methanotroph containing solely the soluble methane monooxygenase.</title>
        <authorList>
            <person name="Vekeman B."/>
            <person name="Kerckhof F.M."/>
            <person name="Cremers G."/>
            <person name="de Vos P."/>
            <person name="Vandamme P."/>
            <person name="Boon N."/>
            <person name="Op den Camp H.J."/>
            <person name="Heylen K."/>
        </authorList>
    </citation>
    <scope>NUCLEOTIDE SEQUENCE [LARGE SCALE GENOMIC DNA]</scope>
    <source>
        <strain evidence="10 11">R-67174</strain>
    </source>
</reference>
<evidence type="ECO:0000256" key="1">
    <source>
        <dbReference type="ARBA" id="ARBA00006432"/>
    </source>
</evidence>
<dbReference type="InterPro" id="IPR025110">
    <property type="entry name" value="AMP-bd_C"/>
</dbReference>
<dbReference type="FunFam" id="3.30.300.30:FF:000008">
    <property type="entry name" value="2,3-dihydroxybenzoate-AMP ligase"/>
    <property type="match status" value="1"/>
</dbReference>
<dbReference type="Proteomes" id="UP000094501">
    <property type="component" value="Unassembled WGS sequence"/>
</dbReference>
<dbReference type="PROSITE" id="PS00455">
    <property type="entry name" value="AMP_BINDING"/>
    <property type="match status" value="1"/>
</dbReference>
<dbReference type="InterPro" id="IPR042099">
    <property type="entry name" value="ANL_N_sf"/>
</dbReference>
<protein>
    <recommendedName>
        <fullName evidence="7">3-methylmercaptopropionyl-CoA ligase</fullName>
        <ecNumber evidence="6">6.2.1.44</ecNumber>
    </recommendedName>
</protein>
<dbReference type="EMBL" id="LPWG01000011">
    <property type="protein sequence ID" value="ODR99159.1"/>
    <property type="molecule type" value="Genomic_DNA"/>
</dbReference>
<dbReference type="GO" id="GO:0006631">
    <property type="term" value="P:fatty acid metabolic process"/>
    <property type="evidence" value="ECO:0007669"/>
    <property type="project" value="UniProtKB-KW"/>
</dbReference>
<dbReference type="RefSeq" id="WP_069437099.1">
    <property type="nucleotide sequence ID" value="NZ_LPWG01000011.1"/>
</dbReference>